<reference evidence="1" key="2">
    <citation type="submission" date="2022-06" db="UniProtKB">
        <authorList>
            <consortium name="EnsemblMetazoa"/>
        </authorList>
    </citation>
    <scope>IDENTIFICATION</scope>
    <source>
        <strain evidence="1">PS312</strain>
    </source>
</reference>
<dbReference type="InterPro" id="IPR016135">
    <property type="entry name" value="UBQ-conjugating_enzyme/RWD"/>
</dbReference>
<dbReference type="AlphaFoldDB" id="A0A2A6BG97"/>
<accession>A0A2A6BG97</accession>
<keyword evidence="2" id="KW-1185">Reference proteome</keyword>
<dbReference type="SUPFAM" id="SSF54495">
    <property type="entry name" value="UBC-like"/>
    <property type="match status" value="1"/>
</dbReference>
<dbReference type="Proteomes" id="UP000005239">
    <property type="component" value="Unassembled WGS sequence"/>
</dbReference>
<organism evidence="1 2">
    <name type="scientific">Pristionchus pacificus</name>
    <name type="common">Parasitic nematode worm</name>
    <dbReference type="NCBI Taxonomy" id="54126"/>
    <lineage>
        <taxon>Eukaryota</taxon>
        <taxon>Metazoa</taxon>
        <taxon>Ecdysozoa</taxon>
        <taxon>Nematoda</taxon>
        <taxon>Chromadorea</taxon>
        <taxon>Rhabditida</taxon>
        <taxon>Rhabditina</taxon>
        <taxon>Diplogasteromorpha</taxon>
        <taxon>Diplogasteroidea</taxon>
        <taxon>Neodiplogasteridae</taxon>
        <taxon>Pristionchus</taxon>
    </lineage>
</organism>
<evidence type="ECO:0000313" key="1">
    <source>
        <dbReference type="EnsemblMetazoa" id="PPA37121.1"/>
    </source>
</evidence>
<protein>
    <submittedName>
        <fullName evidence="1">Uncharacterized protein</fullName>
    </submittedName>
</protein>
<accession>A0A8R1YSQ2</accession>
<reference evidence="2" key="1">
    <citation type="journal article" date="2008" name="Nat. Genet.">
        <title>The Pristionchus pacificus genome provides a unique perspective on nematode lifestyle and parasitism.</title>
        <authorList>
            <person name="Dieterich C."/>
            <person name="Clifton S.W."/>
            <person name="Schuster L.N."/>
            <person name="Chinwalla A."/>
            <person name="Delehaunty K."/>
            <person name="Dinkelacker I."/>
            <person name="Fulton L."/>
            <person name="Fulton R."/>
            <person name="Godfrey J."/>
            <person name="Minx P."/>
            <person name="Mitreva M."/>
            <person name="Roeseler W."/>
            <person name="Tian H."/>
            <person name="Witte H."/>
            <person name="Yang S.P."/>
            <person name="Wilson R.K."/>
            <person name="Sommer R.J."/>
        </authorList>
    </citation>
    <scope>NUCLEOTIDE SEQUENCE [LARGE SCALE GENOMIC DNA]</scope>
    <source>
        <strain evidence="2">PS312</strain>
    </source>
</reference>
<dbReference type="EnsemblMetazoa" id="PPA37121.1">
    <property type="protein sequence ID" value="PPA37121.1"/>
    <property type="gene ID" value="WBGene00275490"/>
</dbReference>
<evidence type="ECO:0000313" key="2">
    <source>
        <dbReference type="Proteomes" id="UP000005239"/>
    </source>
</evidence>
<proteinExistence type="predicted"/>
<dbReference type="OrthoDB" id="10249039at2759"/>
<name>A0A2A6BG97_PRIPA</name>
<dbReference type="Gene3D" id="3.10.110.10">
    <property type="entry name" value="Ubiquitin Conjugating Enzyme"/>
    <property type="match status" value="1"/>
</dbReference>
<sequence>MINLQKRIKGVDENKKYMEYTRICIREKLLTEEVKDLERTLAGDNVCRLTFPSPGVLHEMHLTITPNDGFYKGGIYHFDIKVPAECNNVQLSDVNRLLLGGLQIARISSTSTVGGLQIEETQGAHARKIFVAEQESIP</sequence>
<gene>
    <name evidence="1" type="primary">WBGene00275490</name>
</gene>